<organism evidence="2 3">
    <name type="scientific">Actinoallomurus acaciae</name>
    <dbReference type="NCBI Taxonomy" id="502577"/>
    <lineage>
        <taxon>Bacteria</taxon>
        <taxon>Bacillati</taxon>
        <taxon>Actinomycetota</taxon>
        <taxon>Actinomycetes</taxon>
        <taxon>Streptosporangiales</taxon>
        <taxon>Thermomonosporaceae</taxon>
        <taxon>Actinoallomurus</taxon>
    </lineage>
</organism>
<comment type="caution">
    <text evidence="2">The sequence shown here is derived from an EMBL/GenBank/DDBJ whole genome shotgun (WGS) entry which is preliminary data.</text>
</comment>
<sequence>EYPSGRTVVPHEEARAGAYVALGPDRVVLDPTVELAGLGNDALSFPGLYAAVVASLRGSGSGSARATPRSPAARERARPARPPLFLETPREPPPNNTETDAIGLTWVRSPHSRGDCVEAAVVRRRLTAGGR</sequence>
<dbReference type="EMBL" id="JBHLZP010000013">
    <property type="protein sequence ID" value="MFB9831284.1"/>
    <property type="molecule type" value="Genomic_DNA"/>
</dbReference>
<name>A0ABV5Y8D5_9ACTN</name>
<evidence type="ECO:0000313" key="3">
    <source>
        <dbReference type="Proteomes" id="UP001589627"/>
    </source>
</evidence>
<feature type="non-terminal residue" evidence="2">
    <location>
        <position position="1"/>
    </location>
</feature>
<evidence type="ECO:0000256" key="1">
    <source>
        <dbReference type="SAM" id="MobiDB-lite"/>
    </source>
</evidence>
<gene>
    <name evidence="2" type="ORF">ACFFNX_03680</name>
</gene>
<reference evidence="2 3" key="1">
    <citation type="submission" date="2024-09" db="EMBL/GenBank/DDBJ databases">
        <authorList>
            <person name="Sun Q."/>
            <person name="Mori K."/>
        </authorList>
    </citation>
    <scope>NUCLEOTIDE SEQUENCE [LARGE SCALE GENOMIC DNA]</scope>
    <source>
        <strain evidence="2 3">TBRC 0563</strain>
    </source>
</reference>
<accession>A0ABV5Y8D5</accession>
<dbReference type="Proteomes" id="UP001589627">
    <property type="component" value="Unassembled WGS sequence"/>
</dbReference>
<proteinExistence type="predicted"/>
<feature type="region of interest" description="Disordered" evidence="1">
    <location>
        <begin position="58"/>
        <end position="100"/>
    </location>
</feature>
<dbReference type="RefSeq" id="WP_378195064.1">
    <property type="nucleotide sequence ID" value="NZ_JBHLZP010000013.1"/>
</dbReference>
<protein>
    <recommendedName>
        <fullName evidence="4">DUF397 domain-containing protein</fullName>
    </recommendedName>
</protein>
<evidence type="ECO:0000313" key="2">
    <source>
        <dbReference type="EMBL" id="MFB9831284.1"/>
    </source>
</evidence>
<keyword evidence="3" id="KW-1185">Reference proteome</keyword>
<evidence type="ECO:0008006" key="4">
    <source>
        <dbReference type="Google" id="ProtNLM"/>
    </source>
</evidence>
<feature type="compositionally biased region" description="Low complexity" evidence="1">
    <location>
        <begin position="58"/>
        <end position="71"/>
    </location>
</feature>